<evidence type="ECO:0000313" key="2">
    <source>
        <dbReference type="Proteomes" id="UP000037035"/>
    </source>
</evidence>
<name>A0A0L6UXG9_9BASI</name>
<dbReference type="VEuPathDB" id="FungiDB:VP01_3307g1"/>
<reference evidence="1 2" key="1">
    <citation type="submission" date="2015-08" db="EMBL/GenBank/DDBJ databases">
        <title>Next Generation Sequencing and Analysis of the Genome of Puccinia sorghi L Schw, the Causal Agent of Maize Common Rust.</title>
        <authorList>
            <person name="Rochi L."/>
            <person name="Burguener G."/>
            <person name="Darino M."/>
            <person name="Turjanski A."/>
            <person name="Kreff E."/>
            <person name="Dieguez M.J."/>
            <person name="Sacco F."/>
        </authorList>
    </citation>
    <scope>NUCLEOTIDE SEQUENCE [LARGE SCALE GENOMIC DNA]</scope>
    <source>
        <strain evidence="1 2">RO10H11247</strain>
    </source>
</reference>
<accession>A0A0L6UXG9</accession>
<dbReference type="OrthoDB" id="1915846at2759"/>
<proteinExistence type="predicted"/>
<dbReference type="AlphaFoldDB" id="A0A0L6UXG9"/>
<gene>
    <name evidence="1" type="ORF">VP01_3307g1</name>
</gene>
<organism evidence="1 2">
    <name type="scientific">Puccinia sorghi</name>
    <dbReference type="NCBI Taxonomy" id="27349"/>
    <lineage>
        <taxon>Eukaryota</taxon>
        <taxon>Fungi</taxon>
        <taxon>Dikarya</taxon>
        <taxon>Basidiomycota</taxon>
        <taxon>Pucciniomycotina</taxon>
        <taxon>Pucciniomycetes</taxon>
        <taxon>Pucciniales</taxon>
        <taxon>Pucciniaceae</taxon>
        <taxon>Puccinia</taxon>
    </lineage>
</organism>
<keyword evidence="2" id="KW-1185">Reference proteome</keyword>
<sequence>MSWFEEIDYLPSISDACLFTHKNKHSFIFFHVNDLIVVGKTQEFKDLFLRRFPNSTAHSPNTLLGMNLEIKAVKTLLTPGVQLSTATEDDHQEFLNQGINYRSYTGMLNYLACRTRPDLASAVSILSRFNQRPGMTHWKQVLHCWKYVKGTQNLVLRLKPESSSILDQIQFYTDTTWAEDQETCLLQSGSIAFWKSCPILWNSKKQKNITISFTKSKLNALSDGEQENQWLSFLIEVLEF</sequence>
<dbReference type="EMBL" id="LAVV01008288">
    <property type="protein sequence ID" value="KNZ53204.1"/>
    <property type="molecule type" value="Genomic_DNA"/>
</dbReference>
<dbReference type="PANTHER" id="PTHR11439:SF483">
    <property type="entry name" value="PEPTIDE SYNTHASE GLIP-LIKE, PUTATIVE (AFU_ORTHOLOGUE AFUA_3G12920)-RELATED"/>
    <property type="match status" value="1"/>
</dbReference>
<comment type="caution">
    <text evidence="1">The sequence shown here is derived from an EMBL/GenBank/DDBJ whole genome shotgun (WGS) entry which is preliminary data.</text>
</comment>
<dbReference type="Proteomes" id="UP000037035">
    <property type="component" value="Unassembled WGS sequence"/>
</dbReference>
<protein>
    <recommendedName>
        <fullName evidence="3">Reverse transcriptase Ty1/copia-type domain-containing protein</fullName>
    </recommendedName>
</protein>
<evidence type="ECO:0000313" key="1">
    <source>
        <dbReference type="EMBL" id="KNZ53204.1"/>
    </source>
</evidence>
<dbReference type="PANTHER" id="PTHR11439">
    <property type="entry name" value="GAG-POL-RELATED RETROTRANSPOSON"/>
    <property type="match status" value="1"/>
</dbReference>
<evidence type="ECO:0008006" key="3">
    <source>
        <dbReference type="Google" id="ProtNLM"/>
    </source>
</evidence>